<dbReference type="SUPFAM" id="SSF51735">
    <property type="entry name" value="NAD(P)-binding Rossmann-fold domains"/>
    <property type="match status" value="1"/>
</dbReference>
<evidence type="ECO:0000256" key="1">
    <source>
        <dbReference type="ARBA" id="ARBA00023002"/>
    </source>
</evidence>
<comment type="similarity">
    <text evidence="2">Belongs to the NAD(P)-dependent epimerase/dehydratase family. Dihydroflavonol-4-reductase subfamily.</text>
</comment>
<dbReference type="FunFam" id="3.40.50.720:FF:000336">
    <property type="entry name" value="Aldehyde reductase"/>
    <property type="match status" value="1"/>
</dbReference>
<sequence>MQPDTDQIVLVTGGSGFLGLHCISQALTAGYTVRTTIRSESKRSAIIQALKKANTADEVQKLSFVTADLLNDSGWAEAVNGASLIIHVASPFPSIQPKDENEVIQPAVNGTLRVLKAAKSSGTVRRVVLTSSAVAISYGTKYMSGKVFDEDDWSDPDGKGSYITAYAKSKTLAEKVAWDFIDREGGGLELTVVNPVGIFGPALLLPNESTTCDIIKDMLQGRFPAVPNIRFGVVDARDVATLHLLAASNEKAKGQRYLCVAGKSVSLIEISSMLKAGLGYKASKAPTRTLPDLFVRALSYFMPSLKGAIPELGPPKEFSNVKARELGWKPRANEEAIVSCGQAFIDAGMC</sequence>
<feature type="domain" description="3-beta hydroxysteroid dehydrogenase/isomerase" evidence="3">
    <location>
        <begin position="10"/>
        <end position="284"/>
    </location>
</feature>
<dbReference type="InterPro" id="IPR050425">
    <property type="entry name" value="NAD(P)_dehydrat-like"/>
</dbReference>
<dbReference type="Pfam" id="PF01073">
    <property type="entry name" value="3Beta_HSD"/>
    <property type="match status" value="1"/>
</dbReference>
<comment type="caution">
    <text evidence="4">The sequence shown here is derived from an EMBL/GenBank/DDBJ whole genome shotgun (WGS) entry which is preliminary data.</text>
</comment>
<dbReference type="PANTHER" id="PTHR10366">
    <property type="entry name" value="NAD DEPENDENT EPIMERASE/DEHYDRATASE"/>
    <property type="match status" value="1"/>
</dbReference>
<dbReference type="InterPro" id="IPR036291">
    <property type="entry name" value="NAD(P)-bd_dom_sf"/>
</dbReference>
<evidence type="ECO:0000256" key="2">
    <source>
        <dbReference type="ARBA" id="ARBA00023445"/>
    </source>
</evidence>
<dbReference type="GeneID" id="89971760"/>
<protein>
    <recommendedName>
        <fullName evidence="3">3-beta hydroxysteroid dehydrogenase/isomerase domain-containing protein</fullName>
    </recommendedName>
</protein>
<dbReference type="Gene3D" id="3.40.50.720">
    <property type="entry name" value="NAD(P)-binding Rossmann-like Domain"/>
    <property type="match status" value="1"/>
</dbReference>
<dbReference type="CDD" id="cd05227">
    <property type="entry name" value="AR_SDR_e"/>
    <property type="match status" value="1"/>
</dbReference>
<gene>
    <name evidence="4" type="ORF">LTR84_003573</name>
</gene>
<evidence type="ECO:0000313" key="5">
    <source>
        <dbReference type="Proteomes" id="UP001358417"/>
    </source>
</evidence>
<dbReference type="InterPro" id="IPR002225">
    <property type="entry name" value="3Beta_OHSteriod_DH/Estase"/>
</dbReference>
<dbReference type="EMBL" id="JAVRRD010000016">
    <property type="protein sequence ID" value="KAK5051014.1"/>
    <property type="molecule type" value="Genomic_DNA"/>
</dbReference>
<keyword evidence="1" id="KW-0560">Oxidoreductase</keyword>
<proteinExistence type="inferred from homology"/>
<dbReference type="RefSeq" id="XP_064705514.1">
    <property type="nucleotide sequence ID" value="XM_064847161.1"/>
</dbReference>
<dbReference type="PANTHER" id="PTHR10366:SF564">
    <property type="entry name" value="STEROL-4-ALPHA-CARBOXYLATE 3-DEHYDROGENASE, DECARBOXYLATING"/>
    <property type="match status" value="1"/>
</dbReference>
<dbReference type="AlphaFoldDB" id="A0AAV9N9K7"/>
<evidence type="ECO:0000313" key="4">
    <source>
        <dbReference type="EMBL" id="KAK5051014.1"/>
    </source>
</evidence>
<dbReference type="GO" id="GO:0006694">
    <property type="term" value="P:steroid biosynthetic process"/>
    <property type="evidence" value="ECO:0007669"/>
    <property type="project" value="InterPro"/>
</dbReference>
<name>A0AAV9N9K7_9EURO</name>
<reference evidence="4 5" key="1">
    <citation type="submission" date="2023-08" db="EMBL/GenBank/DDBJ databases">
        <title>Black Yeasts Isolated from many extreme environments.</title>
        <authorList>
            <person name="Coleine C."/>
            <person name="Stajich J.E."/>
            <person name="Selbmann L."/>
        </authorList>
    </citation>
    <scope>NUCLEOTIDE SEQUENCE [LARGE SCALE GENOMIC DNA]</scope>
    <source>
        <strain evidence="4 5">CCFEE 5792</strain>
    </source>
</reference>
<dbReference type="Proteomes" id="UP001358417">
    <property type="component" value="Unassembled WGS sequence"/>
</dbReference>
<organism evidence="4 5">
    <name type="scientific">Exophiala bonariae</name>
    <dbReference type="NCBI Taxonomy" id="1690606"/>
    <lineage>
        <taxon>Eukaryota</taxon>
        <taxon>Fungi</taxon>
        <taxon>Dikarya</taxon>
        <taxon>Ascomycota</taxon>
        <taxon>Pezizomycotina</taxon>
        <taxon>Eurotiomycetes</taxon>
        <taxon>Chaetothyriomycetidae</taxon>
        <taxon>Chaetothyriales</taxon>
        <taxon>Herpotrichiellaceae</taxon>
        <taxon>Exophiala</taxon>
    </lineage>
</organism>
<accession>A0AAV9N9K7</accession>
<dbReference type="GO" id="GO:0016616">
    <property type="term" value="F:oxidoreductase activity, acting on the CH-OH group of donors, NAD or NADP as acceptor"/>
    <property type="evidence" value="ECO:0007669"/>
    <property type="project" value="InterPro"/>
</dbReference>
<evidence type="ECO:0000259" key="3">
    <source>
        <dbReference type="Pfam" id="PF01073"/>
    </source>
</evidence>
<keyword evidence="5" id="KW-1185">Reference proteome</keyword>